<protein>
    <recommendedName>
        <fullName evidence="3">rRNA methylase</fullName>
    </recommendedName>
</protein>
<accession>A0A6V8SH22</accession>
<gene>
    <name evidence="1" type="ORF">bsdtw1_01974</name>
</gene>
<dbReference type="EMBL" id="BLZR01000001">
    <property type="protein sequence ID" value="GFP75882.1"/>
    <property type="molecule type" value="Genomic_DNA"/>
</dbReference>
<dbReference type="PANTHER" id="PTHR35276:SF1">
    <property type="entry name" value="TRNA (MNM(5)S(2)U34)-METHYLTRANSFERASE, CHLOROPLASTIC"/>
    <property type="match status" value="1"/>
</dbReference>
<organism evidence="1 2">
    <name type="scientific">Clostridium fungisolvens</name>
    <dbReference type="NCBI Taxonomy" id="1604897"/>
    <lineage>
        <taxon>Bacteria</taxon>
        <taxon>Bacillati</taxon>
        <taxon>Bacillota</taxon>
        <taxon>Clostridia</taxon>
        <taxon>Eubacteriales</taxon>
        <taxon>Clostridiaceae</taxon>
        <taxon>Clostridium</taxon>
    </lineage>
</organism>
<dbReference type="RefSeq" id="WP_183277353.1">
    <property type="nucleotide sequence ID" value="NZ_BLZR01000001.1"/>
</dbReference>
<sequence>MFKYVGDISSITHYIVSNFVDEKIIAIDATLGNGYDSDFLSDNFKKVYSFDIQKEAISNYKLKQKDNVELILDSHEYIEKYVTQQVNCVMFNLGFLPGGSKEITTLTDSTLKSLNASINLLSSGGIITIALYNGHNEGKKESSEVINFARNLDKKFFGVMHHKYLNRTNCPPELVVIEKK</sequence>
<dbReference type="Proteomes" id="UP000580568">
    <property type="component" value="Unassembled WGS sequence"/>
</dbReference>
<dbReference type="AlphaFoldDB" id="A0A6V8SH22"/>
<dbReference type="Pfam" id="PF06962">
    <property type="entry name" value="rRNA_methylase"/>
    <property type="match status" value="1"/>
</dbReference>
<dbReference type="InterPro" id="IPR010719">
    <property type="entry name" value="MnmM_MeTrfase"/>
</dbReference>
<proteinExistence type="predicted"/>
<evidence type="ECO:0008006" key="3">
    <source>
        <dbReference type="Google" id="ProtNLM"/>
    </source>
</evidence>
<keyword evidence="2" id="KW-1185">Reference proteome</keyword>
<dbReference type="InterPro" id="IPR029063">
    <property type="entry name" value="SAM-dependent_MTases_sf"/>
</dbReference>
<evidence type="ECO:0000313" key="1">
    <source>
        <dbReference type="EMBL" id="GFP75882.1"/>
    </source>
</evidence>
<dbReference type="SUPFAM" id="SSF53335">
    <property type="entry name" value="S-adenosyl-L-methionine-dependent methyltransferases"/>
    <property type="match status" value="1"/>
</dbReference>
<evidence type="ECO:0000313" key="2">
    <source>
        <dbReference type="Proteomes" id="UP000580568"/>
    </source>
</evidence>
<dbReference type="Gene3D" id="3.40.50.150">
    <property type="entry name" value="Vaccinia Virus protein VP39"/>
    <property type="match status" value="1"/>
</dbReference>
<comment type="caution">
    <text evidence="1">The sequence shown here is derived from an EMBL/GenBank/DDBJ whole genome shotgun (WGS) entry which is preliminary data.</text>
</comment>
<dbReference type="PANTHER" id="PTHR35276">
    <property type="entry name" value="S-ADENOSYL-L-METHIONINE-DEPENDENT METHYLTRANSFERASES SUPERFAMILY PROTEIN"/>
    <property type="match status" value="1"/>
</dbReference>
<reference evidence="1 2" key="1">
    <citation type="submission" date="2020-07" db="EMBL/GenBank/DDBJ databases">
        <title>A new beta-1,3-glucan-decomposing anaerobic bacterium isolated from anoxic soil subjected to biological soil disinfestation.</title>
        <authorList>
            <person name="Ueki A."/>
            <person name="Tonouchi A."/>
        </authorList>
    </citation>
    <scope>NUCLEOTIDE SEQUENCE [LARGE SCALE GENOMIC DNA]</scope>
    <source>
        <strain evidence="1 2">TW1</strain>
    </source>
</reference>
<name>A0A6V8SH22_9CLOT</name>